<evidence type="ECO:0000313" key="3">
    <source>
        <dbReference type="EMBL" id="ENV31899.1"/>
    </source>
</evidence>
<dbReference type="SUPFAM" id="SSF53474">
    <property type="entry name" value="alpha/beta-Hydrolases"/>
    <property type="match status" value="1"/>
</dbReference>
<keyword evidence="2" id="KW-0378">Hydrolase</keyword>
<dbReference type="InterPro" id="IPR029058">
    <property type="entry name" value="AB_hydrolase_fold"/>
</dbReference>
<dbReference type="PANTHER" id="PTHR40841">
    <property type="entry name" value="SIDEROPHORE TRIACETYLFUSARININE C ESTERASE"/>
    <property type="match status" value="1"/>
</dbReference>
<evidence type="ECO:0000256" key="2">
    <source>
        <dbReference type="ARBA" id="ARBA00022801"/>
    </source>
</evidence>
<reference evidence="3 4" key="1">
    <citation type="submission" date="2013-02" db="EMBL/GenBank/DDBJ databases">
        <title>The Genome Sequence of Acinetobacter gerneri CIP 107464.</title>
        <authorList>
            <consortium name="The Broad Institute Genome Sequencing Platform"/>
            <consortium name="The Broad Institute Genome Sequencing Center for Infectious Disease"/>
            <person name="Cerqueira G."/>
            <person name="Feldgarden M."/>
            <person name="Courvalin P."/>
            <person name="Perichon B."/>
            <person name="Grillot-Courvalin C."/>
            <person name="Clermont D."/>
            <person name="Rocha E."/>
            <person name="Yoon E.-J."/>
            <person name="Nemec A."/>
            <person name="Walker B."/>
            <person name="Young S.K."/>
            <person name="Zeng Q."/>
            <person name="Gargeya S."/>
            <person name="Fitzgerald M."/>
            <person name="Haas B."/>
            <person name="Abouelleil A."/>
            <person name="Alvarado L."/>
            <person name="Arachchi H.M."/>
            <person name="Berlin A.M."/>
            <person name="Chapman S.B."/>
            <person name="Dewar J."/>
            <person name="Goldberg J."/>
            <person name="Griggs A."/>
            <person name="Gujja S."/>
            <person name="Hansen M."/>
            <person name="Howarth C."/>
            <person name="Imamovic A."/>
            <person name="Larimer J."/>
            <person name="McCowan C."/>
            <person name="Murphy C."/>
            <person name="Neiman D."/>
            <person name="Pearson M."/>
            <person name="Priest M."/>
            <person name="Roberts A."/>
            <person name="Saif S."/>
            <person name="Shea T."/>
            <person name="Sisk P."/>
            <person name="Sykes S."/>
            <person name="Wortman J."/>
            <person name="Nusbaum C."/>
            <person name="Birren B."/>
        </authorList>
    </citation>
    <scope>NUCLEOTIDE SEQUENCE [LARGE SCALE GENOMIC DNA]</scope>
    <source>
        <strain evidence="3 4">CIP 107464</strain>
    </source>
</reference>
<evidence type="ECO:0008006" key="5">
    <source>
        <dbReference type="Google" id="ProtNLM"/>
    </source>
</evidence>
<dbReference type="PATRIC" id="fig|1120926.3.peg.4155"/>
<organism evidence="3 4">
    <name type="scientific">Acinetobacter gerneri DSM 14967 = CIP 107464 = MTCC 9824</name>
    <dbReference type="NCBI Taxonomy" id="1120926"/>
    <lineage>
        <taxon>Bacteria</taxon>
        <taxon>Pseudomonadati</taxon>
        <taxon>Pseudomonadota</taxon>
        <taxon>Gammaproteobacteria</taxon>
        <taxon>Moraxellales</taxon>
        <taxon>Moraxellaceae</taxon>
        <taxon>Acinetobacter</taxon>
    </lineage>
</organism>
<protein>
    <recommendedName>
        <fullName evidence="5">IroE protein</fullName>
    </recommendedName>
</protein>
<dbReference type="HOGENOM" id="CLU_039834_3_2_6"/>
<dbReference type="RefSeq" id="WP_004870202.1">
    <property type="nucleotide sequence ID" value="NZ_ASYY01000069.1"/>
</dbReference>
<name>N8ZDV1_9GAMM</name>
<dbReference type="InterPro" id="IPR052558">
    <property type="entry name" value="Siderophore_Hydrolase_D"/>
</dbReference>
<dbReference type="AlphaFoldDB" id="N8ZDV1"/>
<comment type="similarity">
    <text evidence="1">Belongs to the esterase D family.</text>
</comment>
<dbReference type="Pfam" id="PF00756">
    <property type="entry name" value="Esterase"/>
    <property type="match status" value="1"/>
</dbReference>
<dbReference type="InterPro" id="IPR000801">
    <property type="entry name" value="Esterase-like"/>
</dbReference>
<sequence>MLNVFSNFRILTIFVLSLSVIAESTTIYAKPDLSPLGQNIADQGSKYYTFQSKVFESDGQHHRYKVWLGIAKNADRTKPQAAIYLLDGNAVMDRLKDDLLKQLSEQDAPILVAIGYDSKLPFESKLRSLDYTPADETGKPSIDPRNPDRMSGGSQIFRQFILNTLDPWIASQVQIDKNRKALWGHSYGGLFVIDSFLNSHAFSHYFAASPSLTWADQRILNNAEKVSPTQVNGQNLMLFEGDLNLKNHEKISPNLDLKMIENNRKLSLILQEKGANTRLLIYPNLSHGQVFQASLLDVLNHRWF</sequence>
<dbReference type="STRING" id="202952.GCA_000747725_01660"/>
<keyword evidence="4" id="KW-1185">Reference proteome</keyword>
<gene>
    <name evidence="3" type="ORF">F960_04268</name>
</gene>
<evidence type="ECO:0000313" key="4">
    <source>
        <dbReference type="Proteomes" id="UP000013117"/>
    </source>
</evidence>
<dbReference type="OrthoDB" id="9784036at2"/>
<dbReference type="eggNOG" id="COG2819">
    <property type="taxonomic scope" value="Bacteria"/>
</dbReference>
<dbReference type="Gene3D" id="3.40.50.1820">
    <property type="entry name" value="alpha/beta hydrolase"/>
    <property type="match status" value="1"/>
</dbReference>
<dbReference type="PANTHER" id="PTHR40841:SF2">
    <property type="entry name" value="SIDEROPHORE-DEGRADING ESTERASE (EUROFUNG)"/>
    <property type="match status" value="1"/>
</dbReference>
<accession>N8ZDV1</accession>
<dbReference type="Proteomes" id="UP000013117">
    <property type="component" value="Unassembled WGS sequence"/>
</dbReference>
<dbReference type="GeneID" id="84211527"/>
<dbReference type="EMBL" id="APPN01000083">
    <property type="protein sequence ID" value="ENV31899.1"/>
    <property type="molecule type" value="Genomic_DNA"/>
</dbReference>
<evidence type="ECO:0000256" key="1">
    <source>
        <dbReference type="ARBA" id="ARBA00005622"/>
    </source>
</evidence>
<proteinExistence type="inferred from homology"/>
<comment type="caution">
    <text evidence="3">The sequence shown here is derived from an EMBL/GenBank/DDBJ whole genome shotgun (WGS) entry which is preliminary data.</text>
</comment>
<dbReference type="GO" id="GO:0016788">
    <property type="term" value="F:hydrolase activity, acting on ester bonds"/>
    <property type="evidence" value="ECO:0007669"/>
    <property type="project" value="TreeGrafter"/>
</dbReference>